<evidence type="ECO:0000313" key="3">
    <source>
        <dbReference type="Proteomes" id="UP001322664"/>
    </source>
</evidence>
<feature type="coiled-coil region" evidence="1">
    <location>
        <begin position="347"/>
        <end position="374"/>
    </location>
</feature>
<dbReference type="InterPro" id="IPR027417">
    <property type="entry name" value="P-loop_NTPase"/>
</dbReference>
<protein>
    <recommendedName>
        <fullName evidence="4">DUF2326 domain-containing protein</fullName>
    </recommendedName>
</protein>
<organism evidence="2 3">
    <name type="scientific">Lysinibacillus louembei</name>
    <dbReference type="NCBI Taxonomy" id="1470088"/>
    <lineage>
        <taxon>Bacteria</taxon>
        <taxon>Bacillati</taxon>
        <taxon>Bacillota</taxon>
        <taxon>Bacilli</taxon>
        <taxon>Bacillales</taxon>
        <taxon>Bacillaceae</taxon>
        <taxon>Lysinibacillus</taxon>
    </lineage>
</organism>
<dbReference type="EMBL" id="CP137624">
    <property type="protein sequence ID" value="WPK11286.1"/>
    <property type="molecule type" value="Genomic_DNA"/>
</dbReference>
<dbReference type="Gene3D" id="3.40.50.300">
    <property type="entry name" value="P-loop containing nucleotide triphosphate hydrolases"/>
    <property type="match status" value="1"/>
</dbReference>
<proteinExistence type="predicted"/>
<feature type="coiled-coil region" evidence="1">
    <location>
        <begin position="192"/>
        <end position="247"/>
    </location>
</feature>
<reference evidence="2 3" key="1">
    <citation type="submission" date="2023-09" db="EMBL/GenBank/DDBJ databases">
        <authorList>
            <person name="Page C.A."/>
            <person name="Perez-Diaz I.M."/>
        </authorList>
    </citation>
    <scope>NUCLEOTIDE SEQUENCE [LARGE SCALE GENOMIC DNA]</scope>
    <source>
        <strain evidence="2 3">Ll15</strain>
    </source>
</reference>
<name>A0ABZ0RW74_9BACI</name>
<dbReference type="RefSeq" id="WP_319836342.1">
    <property type="nucleotide sequence ID" value="NZ_CP137624.1"/>
</dbReference>
<accession>A0ABZ0RW74</accession>
<evidence type="ECO:0000256" key="1">
    <source>
        <dbReference type="SAM" id="Coils"/>
    </source>
</evidence>
<evidence type="ECO:0000313" key="2">
    <source>
        <dbReference type="EMBL" id="WPK11286.1"/>
    </source>
</evidence>
<sequence>MFIRRLILQETYPKIKPIRVISFKLGLNLIIDDSEKSGNNVGKTTVLKIIGICLGDKDKSAIYTDQETNLVNQELKNYIHTNKIEAILELSKDTYNLNNTKQEADVYLSVELFSHGKRKINSTIENMDDYYFLLLKQIMFDDNNMYPLYLDIIKKFIRVEVDSGAYKLLRFSSNKVLSNLTYRLIYNFLFNLISVENNIKLAENRINLKKNDENLNNFNKFLHKKEISDLDLEIHNQNILLKNLKKQIKNDVSDENFIYKMDKSRELKAKLSLLNQSLGTLEFQINMLKQNLDYTFQSEKDLSHEVLQNLYDETKELKINIQKTFNDLVEFNDSLVKNKIKYYQHVLETKMDDLKELKKSKRLLTREYKNLISSINEFDFDKTSTLYQNLITEQAKLLELQSFQSERNSLNILKNTNLDIINNLELEIKFNPEEADKNISIFNQYFEINTHQVLNNVYKLNYDPDISNFPLHLLASDESISNGLKKGLISIFDLSYIEFAEKINKKIPKFIIYDVIETIENDILTKLFSLANTINCQYIVAVLNEKIKGLDSVSKEDTILSLSKTNKLFKL</sequence>
<keyword evidence="1" id="KW-0175">Coiled coil</keyword>
<gene>
    <name evidence="2" type="ORF">R6U77_15540</name>
</gene>
<dbReference type="Proteomes" id="UP001322664">
    <property type="component" value="Chromosome"/>
</dbReference>
<keyword evidence="3" id="KW-1185">Reference proteome</keyword>
<evidence type="ECO:0008006" key="4">
    <source>
        <dbReference type="Google" id="ProtNLM"/>
    </source>
</evidence>